<reference evidence="2" key="1">
    <citation type="submission" date="2020-01" db="EMBL/GenBank/DDBJ databases">
        <title>Viral genomes from wild and zoo birds in China.</title>
        <authorList>
            <person name="Zhao M."/>
            <person name="Shan L.T."/>
            <person name="Yang X.S."/>
            <person name="Zhang W."/>
        </authorList>
    </citation>
    <scope>NUCLEOTIDE SEQUENCE</scope>
    <source>
        <strain evidence="2">Wpk139shi04</strain>
    </source>
</reference>
<feature type="compositionally biased region" description="Low complexity" evidence="1">
    <location>
        <begin position="29"/>
        <end position="44"/>
    </location>
</feature>
<dbReference type="InterPro" id="IPR036777">
    <property type="entry name" value="Channel_Tsx-like_sf"/>
</dbReference>
<dbReference type="SUPFAM" id="SSF111364">
    <property type="entry name" value="Tsx-like channel"/>
    <property type="match status" value="1"/>
</dbReference>
<feature type="region of interest" description="Disordered" evidence="1">
    <location>
        <begin position="475"/>
        <end position="514"/>
    </location>
</feature>
<feature type="compositionally biased region" description="Low complexity" evidence="1">
    <location>
        <begin position="494"/>
        <end position="507"/>
    </location>
</feature>
<evidence type="ECO:0000313" key="2">
    <source>
        <dbReference type="EMBL" id="QJI53486.1"/>
    </source>
</evidence>
<accession>A0A6M3YTS2</accession>
<feature type="compositionally biased region" description="Polar residues" evidence="1">
    <location>
        <begin position="475"/>
        <end position="492"/>
    </location>
</feature>
<protein>
    <submittedName>
        <fullName evidence="2">Polyprotein</fullName>
    </submittedName>
</protein>
<proteinExistence type="predicted"/>
<name>A0A6M3YTS2_9VIRU</name>
<feature type="region of interest" description="Disordered" evidence="1">
    <location>
        <begin position="1"/>
        <end position="44"/>
    </location>
</feature>
<dbReference type="EMBL" id="MN933896">
    <property type="protein sequence ID" value="QJI53486.1"/>
    <property type="molecule type" value="Genomic_RNA"/>
</dbReference>
<evidence type="ECO:0000256" key="1">
    <source>
        <dbReference type="SAM" id="MobiDB-lite"/>
    </source>
</evidence>
<organism evidence="2">
    <name type="scientific">Riboviria sp</name>
    <dbReference type="NCBI Taxonomy" id="2585031"/>
    <lineage>
        <taxon>Viruses</taxon>
        <taxon>Riboviria</taxon>
    </lineage>
</organism>
<sequence>MGPKRKPSPQTLRPANGPRGGSSRRRGTQRPMQNPRRQQPRSNNSRWTEWFTVYTTQISYKTPAGILGEVWLHPAVLINTPYSAAAANCTHRRELQWEFEIYMATASTTGCRCAVMVLPDPSYEGGLTTEMVWGAVMNRRGTMVDSCGNTSRRTRFRVNGSTTLLSNAAPPTGNMMGYSDGVLVTWCLQPPVGITENVYLDAAILCRVNMQCHNPVPGFLQSQVQIFQRPPEQTPGREPDWAFVVKDITQHGFESDALMVNTAWCLNHVGDAWLAGGYYFQFASVGDSAPAEVFGVPEYGAVYTSTYKFNNWETNTGWQADPLYFATFRSPISGTITLIGFTNFEWAKNQAAGWTGNVPSNTELCIKYARPGPVWANMFPQTTAMPSNKIGYKALFYKIFSAEPPRGGPVYSTQNSISQMPTTAGRTLTTPTITYTSSGLPTPPLPAARYSLMPPPVESSGPGSQPLEPLCPRYNTNSNPLDSTKITGTTLPARSPRSSESSETWSTQDDDEWSCGHIRDSSEQILQDVERISERIWTLQAHSTLDPDTPGLLAQAQARMSQRYHEIIHRDPYEGASAPPAEGGGQLPQWGSLLRKALSAMQLSHNQ</sequence>